<accession>A0AAD9XA60</accession>
<dbReference type="AlphaFoldDB" id="A0AAD9XA60"/>
<comment type="caution">
    <text evidence="1">The sequence shown here is derived from an EMBL/GenBank/DDBJ whole genome shotgun (WGS) entry which is preliminary data.</text>
</comment>
<keyword evidence="2" id="KW-1185">Reference proteome</keyword>
<name>A0AAD9XA60_9ROSI</name>
<reference evidence="1" key="1">
    <citation type="journal article" date="2023" name="Plant J.">
        <title>Genome sequences and population genomics provide insights into the demographic history, inbreeding, and mutation load of two 'living fossil' tree species of Dipteronia.</title>
        <authorList>
            <person name="Feng Y."/>
            <person name="Comes H.P."/>
            <person name="Chen J."/>
            <person name="Zhu S."/>
            <person name="Lu R."/>
            <person name="Zhang X."/>
            <person name="Li P."/>
            <person name="Qiu J."/>
            <person name="Olsen K.M."/>
            <person name="Qiu Y."/>
        </authorList>
    </citation>
    <scope>NUCLEOTIDE SEQUENCE</scope>
    <source>
        <strain evidence="1">KIB01</strain>
    </source>
</reference>
<evidence type="ECO:0000313" key="2">
    <source>
        <dbReference type="Proteomes" id="UP001280121"/>
    </source>
</evidence>
<dbReference type="EMBL" id="JANJYI010000003">
    <property type="protein sequence ID" value="KAK2655756.1"/>
    <property type="molecule type" value="Genomic_DNA"/>
</dbReference>
<evidence type="ECO:0000313" key="1">
    <source>
        <dbReference type="EMBL" id="KAK2655756.1"/>
    </source>
</evidence>
<sequence length="66" mass="7378">MTFTFDPYHSLGVRRSEHKIHTPDGHDVSMYAPVLTRRSRGALVAHACILVGWPCSELARKVAFAI</sequence>
<gene>
    <name evidence="1" type="ORF">Ddye_008808</name>
</gene>
<protein>
    <submittedName>
        <fullName evidence="1">Uncharacterized protein</fullName>
    </submittedName>
</protein>
<dbReference type="Proteomes" id="UP001280121">
    <property type="component" value="Unassembled WGS sequence"/>
</dbReference>
<organism evidence="1 2">
    <name type="scientific">Dipteronia dyeriana</name>
    <dbReference type="NCBI Taxonomy" id="168575"/>
    <lineage>
        <taxon>Eukaryota</taxon>
        <taxon>Viridiplantae</taxon>
        <taxon>Streptophyta</taxon>
        <taxon>Embryophyta</taxon>
        <taxon>Tracheophyta</taxon>
        <taxon>Spermatophyta</taxon>
        <taxon>Magnoliopsida</taxon>
        <taxon>eudicotyledons</taxon>
        <taxon>Gunneridae</taxon>
        <taxon>Pentapetalae</taxon>
        <taxon>rosids</taxon>
        <taxon>malvids</taxon>
        <taxon>Sapindales</taxon>
        <taxon>Sapindaceae</taxon>
        <taxon>Hippocastanoideae</taxon>
        <taxon>Acereae</taxon>
        <taxon>Dipteronia</taxon>
    </lineage>
</organism>
<proteinExistence type="predicted"/>